<sequence>MSLRVCASSPPPPSPTEHLPVWVPTNSSPATTYRSCSTATKGCVTRLPLRWLISPVAAPLAKGRKGGQTARRLRRGRKGKPYPVSSHDHVPSAAPSPAPSRSTAIGEAPQNKHCRGGLKQDII</sequence>
<protein>
    <submittedName>
        <fullName evidence="2">Uncharacterized protein</fullName>
    </submittedName>
</protein>
<feature type="region of interest" description="Disordered" evidence="1">
    <location>
        <begin position="1"/>
        <end position="35"/>
    </location>
</feature>
<evidence type="ECO:0000313" key="3">
    <source>
        <dbReference type="Proteomes" id="UP001487740"/>
    </source>
</evidence>
<comment type="caution">
    <text evidence="2">The sequence shown here is derived from an EMBL/GenBank/DDBJ whole genome shotgun (WGS) entry which is preliminary data.</text>
</comment>
<dbReference type="Proteomes" id="UP001487740">
    <property type="component" value="Unassembled WGS sequence"/>
</dbReference>
<gene>
    <name evidence="2" type="ORF">O3P69_015499</name>
</gene>
<keyword evidence="3" id="KW-1185">Reference proteome</keyword>
<feature type="compositionally biased region" description="Polar residues" evidence="1">
    <location>
        <begin position="24"/>
        <end position="35"/>
    </location>
</feature>
<proteinExistence type="predicted"/>
<accession>A0AAW0T5M8</accession>
<dbReference type="AlphaFoldDB" id="A0AAW0T5M8"/>
<evidence type="ECO:0000256" key="1">
    <source>
        <dbReference type="SAM" id="MobiDB-lite"/>
    </source>
</evidence>
<reference evidence="2 3" key="1">
    <citation type="submission" date="2023-03" db="EMBL/GenBank/DDBJ databases">
        <title>High-quality genome of Scylla paramamosain provides insights in environmental adaptation.</title>
        <authorList>
            <person name="Zhang L."/>
        </authorList>
    </citation>
    <scope>NUCLEOTIDE SEQUENCE [LARGE SCALE GENOMIC DNA]</scope>
    <source>
        <strain evidence="2">LZ_2023a</strain>
        <tissue evidence="2">Muscle</tissue>
    </source>
</reference>
<feature type="compositionally biased region" description="Low complexity" evidence="1">
    <location>
        <begin position="91"/>
        <end position="104"/>
    </location>
</feature>
<feature type="region of interest" description="Disordered" evidence="1">
    <location>
        <begin position="60"/>
        <end position="123"/>
    </location>
</feature>
<feature type="compositionally biased region" description="Basic residues" evidence="1">
    <location>
        <begin position="71"/>
        <end position="80"/>
    </location>
</feature>
<name>A0AAW0T5M8_SCYPA</name>
<dbReference type="EMBL" id="JARAKH010000039">
    <property type="protein sequence ID" value="KAK8382709.1"/>
    <property type="molecule type" value="Genomic_DNA"/>
</dbReference>
<evidence type="ECO:0000313" key="2">
    <source>
        <dbReference type="EMBL" id="KAK8382709.1"/>
    </source>
</evidence>
<organism evidence="2 3">
    <name type="scientific">Scylla paramamosain</name>
    <name type="common">Mud crab</name>
    <dbReference type="NCBI Taxonomy" id="85552"/>
    <lineage>
        <taxon>Eukaryota</taxon>
        <taxon>Metazoa</taxon>
        <taxon>Ecdysozoa</taxon>
        <taxon>Arthropoda</taxon>
        <taxon>Crustacea</taxon>
        <taxon>Multicrustacea</taxon>
        <taxon>Malacostraca</taxon>
        <taxon>Eumalacostraca</taxon>
        <taxon>Eucarida</taxon>
        <taxon>Decapoda</taxon>
        <taxon>Pleocyemata</taxon>
        <taxon>Brachyura</taxon>
        <taxon>Eubrachyura</taxon>
        <taxon>Portunoidea</taxon>
        <taxon>Portunidae</taxon>
        <taxon>Portuninae</taxon>
        <taxon>Scylla</taxon>
    </lineage>
</organism>